<keyword evidence="2" id="KW-1185">Reference proteome</keyword>
<name>A0AA97EPW4_9FLAO</name>
<evidence type="ECO:0000313" key="1">
    <source>
        <dbReference type="EMBL" id="WOD44065.1"/>
    </source>
</evidence>
<reference evidence="2" key="1">
    <citation type="submission" date="2024-06" db="EMBL/GenBank/DDBJ databases">
        <title>Hwangdonia haimaensis gen. nov., sp. nov., a member of the family Flavobacteriaceae isolated from the haima cold seep.</title>
        <authorList>
            <person name="Li J."/>
        </authorList>
    </citation>
    <scope>NUCLEOTIDE SEQUENCE [LARGE SCALE GENOMIC DNA]</scope>
    <source>
        <strain evidence="2">SCSIO 19198</strain>
    </source>
</reference>
<proteinExistence type="predicted"/>
<dbReference type="RefSeq" id="WP_316983740.1">
    <property type="nucleotide sequence ID" value="NZ_CP136521.1"/>
</dbReference>
<organism evidence="1 2">
    <name type="scientific">Hwangdonia lutea</name>
    <dbReference type="NCBI Taxonomy" id="3075823"/>
    <lineage>
        <taxon>Bacteria</taxon>
        <taxon>Pseudomonadati</taxon>
        <taxon>Bacteroidota</taxon>
        <taxon>Flavobacteriia</taxon>
        <taxon>Flavobacteriales</taxon>
        <taxon>Flavobacteriaceae</taxon>
        <taxon>Hwangdonia</taxon>
    </lineage>
</organism>
<evidence type="ECO:0000313" key="2">
    <source>
        <dbReference type="Proteomes" id="UP001302486"/>
    </source>
</evidence>
<dbReference type="Proteomes" id="UP001302486">
    <property type="component" value="Chromosome"/>
</dbReference>
<gene>
    <name evidence="1" type="ORF">RNZ46_02110</name>
</gene>
<dbReference type="KEGG" id="hws:RNZ46_02110"/>
<accession>A0AA97EPW4</accession>
<sequence>MQFIKEHIAFKVITLCIALVFLVPSAVKFAHIFTHHTHEVCEGYSTTHIHKIDVDCDFYKFKLNKNFTYSFFYVDLFLEQIDTQHIASQYHFLSKYQRLQTSLRGPPALI</sequence>
<dbReference type="EMBL" id="CP136521">
    <property type="protein sequence ID" value="WOD44065.1"/>
    <property type="molecule type" value="Genomic_DNA"/>
</dbReference>
<protein>
    <submittedName>
        <fullName evidence="1">Uncharacterized protein</fullName>
    </submittedName>
</protein>
<dbReference type="AlphaFoldDB" id="A0AA97EPW4"/>